<evidence type="ECO:0000313" key="5">
    <source>
        <dbReference type="EMBL" id="SMC25522.1"/>
    </source>
</evidence>
<organism evidence="5 6">
    <name type="scientific">Clostridium acidisoli DSM 12555</name>
    <dbReference type="NCBI Taxonomy" id="1121291"/>
    <lineage>
        <taxon>Bacteria</taxon>
        <taxon>Bacillati</taxon>
        <taxon>Bacillota</taxon>
        <taxon>Clostridia</taxon>
        <taxon>Eubacteriales</taxon>
        <taxon>Clostridiaceae</taxon>
        <taxon>Clostridium</taxon>
    </lineage>
</organism>
<dbReference type="GO" id="GO:0030001">
    <property type="term" value="P:metal ion transport"/>
    <property type="evidence" value="ECO:0007669"/>
    <property type="project" value="InterPro"/>
</dbReference>
<evidence type="ECO:0000256" key="2">
    <source>
        <dbReference type="ARBA" id="ARBA00022448"/>
    </source>
</evidence>
<dbReference type="STRING" id="1121291.SAMN02745134_02470"/>
<keyword evidence="3" id="KW-0479">Metal-binding</keyword>
<dbReference type="GO" id="GO:0007155">
    <property type="term" value="P:cell adhesion"/>
    <property type="evidence" value="ECO:0007669"/>
    <property type="project" value="InterPro"/>
</dbReference>
<dbReference type="GO" id="GO:0046872">
    <property type="term" value="F:metal ion binding"/>
    <property type="evidence" value="ECO:0007669"/>
    <property type="project" value="UniProtKB-KW"/>
</dbReference>
<dbReference type="PRINTS" id="PR00691">
    <property type="entry name" value="ADHESINB"/>
</dbReference>
<protein>
    <submittedName>
        <fullName evidence="5">Zinc/manganese transport system substrate-binding protein</fullName>
    </submittedName>
</protein>
<dbReference type="InterPro" id="IPR006129">
    <property type="entry name" value="AdhesinB"/>
</dbReference>
<dbReference type="OrthoDB" id="1929331at2"/>
<dbReference type="Pfam" id="PF01297">
    <property type="entry name" value="ZnuA"/>
    <property type="match status" value="1"/>
</dbReference>
<evidence type="ECO:0000256" key="4">
    <source>
        <dbReference type="ARBA" id="ARBA00022729"/>
    </source>
</evidence>
<dbReference type="Proteomes" id="UP000192468">
    <property type="component" value="Unassembled WGS sequence"/>
</dbReference>
<keyword evidence="2" id="KW-0813">Transport</keyword>
<dbReference type="InterPro" id="IPR050492">
    <property type="entry name" value="Bact_metal-bind_prot9"/>
</dbReference>
<gene>
    <name evidence="5" type="ORF">SAMN02745134_02470</name>
</gene>
<reference evidence="5 6" key="1">
    <citation type="submission" date="2017-04" db="EMBL/GenBank/DDBJ databases">
        <authorList>
            <person name="Afonso C.L."/>
            <person name="Miller P.J."/>
            <person name="Scott M.A."/>
            <person name="Spackman E."/>
            <person name="Goraichik I."/>
            <person name="Dimitrov K.M."/>
            <person name="Suarez D.L."/>
            <person name="Swayne D.E."/>
        </authorList>
    </citation>
    <scope>NUCLEOTIDE SEQUENCE [LARGE SCALE GENOMIC DNA]</scope>
    <source>
        <strain evidence="5 6">DSM 12555</strain>
    </source>
</reference>
<name>A0A1W1XNT8_9CLOT</name>
<keyword evidence="6" id="KW-1185">Reference proteome</keyword>
<dbReference type="PANTHER" id="PTHR42953">
    <property type="entry name" value="HIGH-AFFINITY ZINC UPTAKE SYSTEM PROTEIN ZNUA-RELATED"/>
    <property type="match status" value="1"/>
</dbReference>
<comment type="subcellular location">
    <subcellularLocation>
        <location evidence="1">Cell envelope</location>
    </subcellularLocation>
</comment>
<evidence type="ECO:0000313" key="6">
    <source>
        <dbReference type="Proteomes" id="UP000192468"/>
    </source>
</evidence>
<dbReference type="InterPro" id="IPR006127">
    <property type="entry name" value="ZnuA-like"/>
</dbReference>
<dbReference type="RefSeq" id="WP_084116295.1">
    <property type="nucleotide sequence ID" value="NZ_FWXH01000009.1"/>
</dbReference>
<dbReference type="AlphaFoldDB" id="A0A1W1XNT8"/>
<accession>A0A1W1XNT8</accession>
<sequence>MRKSFFILIILIIVIMAGCDKNPGTNINVQNTNKTSKPTTVAVGLDIMATNKSLYFMVKDIAGNDNNVDFMFKNEDEEKSFKYTNDSTSNIGKLDLFIYTGVGFDSWTDDFVSKINKNKLVAINVSRGVSTLSYQNKSAENYGSKNPYYWMDINNYRTMLLNVKNAVEEKDPKNSVTYENNFKNAIKEVDQYKSSINNLSDKMKGYTLITDMDKFDYMINNINIDTIKFYRSDQGAISPEDEQKISSAVGNNKKLCFIYDDDNDLNQNKDIIDKYQMKTVKLTVYNGDMSYINMIKQNISNIQAALK</sequence>
<evidence type="ECO:0000256" key="3">
    <source>
        <dbReference type="ARBA" id="ARBA00022723"/>
    </source>
</evidence>
<dbReference type="PROSITE" id="PS51257">
    <property type="entry name" value="PROKAR_LIPOPROTEIN"/>
    <property type="match status" value="1"/>
</dbReference>
<proteinExistence type="predicted"/>
<evidence type="ECO:0000256" key="1">
    <source>
        <dbReference type="ARBA" id="ARBA00004196"/>
    </source>
</evidence>
<dbReference type="PANTHER" id="PTHR42953:SF1">
    <property type="entry name" value="METAL-BINDING PROTEIN HI_0362-RELATED"/>
    <property type="match status" value="1"/>
</dbReference>
<dbReference type="Gene3D" id="3.40.50.1980">
    <property type="entry name" value="Nitrogenase molybdenum iron protein domain"/>
    <property type="match status" value="2"/>
</dbReference>
<keyword evidence="4" id="KW-0732">Signal</keyword>
<dbReference type="GO" id="GO:0030313">
    <property type="term" value="C:cell envelope"/>
    <property type="evidence" value="ECO:0007669"/>
    <property type="project" value="UniProtKB-SubCell"/>
</dbReference>
<dbReference type="SUPFAM" id="SSF53807">
    <property type="entry name" value="Helical backbone' metal receptor"/>
    <property type="match status" value="1"/>
</dbReference>
<dbReference type="EMBL" id="FWXH01000009">
    <property type="protein sequence ID" value="SMC25522.1"/>
    <property type="molecule type" value="Genomic_DNA"/>
</dbReference>